<sequence>MAATVVTPQKAITQKVVKTSKPEMKSCAKERTELQVVGKHKASSVNLPPREMLTSNVRGNRVQENFRKPNKEVTCWHSGDSAISNFRIKECNSFSD</sequence>
<keyword evidence="2" id="KW-1185">Reference proteome</keyword>
<protein>
    <submittedName>
        <fullName evidence="1">Uncharacterized protein</fullName>
    </submittedName>
</protein>
<dbReference type="AlphaFoldDB" id="A0A6G1ED00"/>
<reference evidence="1 2" key="1">
    <citation type="submission" date="2019-11" db="EMBL/GenBank/DDBJ databases">
        <title>Whole genome sequence of Oryza granulata.</title>
        <authorList>
            <person name="Li W."/>
        </authorList>
    </citation>
    <scope>NUCLEOTIDE SEQUENCE [LARGE SCALE GENOMIC DNA]</scope>
    <source>
        <strain evidence="2">cv. Menghai</strain>
        <tissue evidence="1">Leaf</tissue>
    </source>
</reference>
<comment type="caution">
    <text evidence="1">The sequence shown here is derived from an EMBL/GenBank/DDBJ whole genome shotgun (WGS) entry which is preliminary data.</text>
</comment>
<dbReference type="Proteomes" id="UP000479710">
    <property type="component" value="Unassembled WGS sequence"/>
</dbReference>
<organism evidence="1 2">
    <name type="scientific">Oryza meyeriana var. granulata</name>
    <dbReference type="NCBI Taxonomy" id="110450"/>
    <lineage>
        <taxon>Eukaryota</taxon>
        <taxon>Viridiplantae</taxon>
        <taxon>Streptophyta</taxon>
        <taxon>Embryophyta</taxon>
        <taxon>Tracheophyta</taxon>
        <taxon>Spermatophyta</taxon>
        <taxon>Magnoliopsida</taxon>
        <taxon>Liliopsida</taxon>
        <taxon>Poales</taxon>
        <taxon>Poaceae</taxon>
        <taxon>BOP clade</taxon>
        <taxon>Oryzoideae</taxon>
        <taxon>Oryzeae</taxon>
        <taxon>Oryzinae</taxon>
        <taxon>Oryza</taxon>
        <taxon>Oryza meyeriana</taxon>
    </lineage>
</organism>
<evidence type="ECO:0000313" key="2">
    <source>
        <dbReference type="Proteomes" id="UP000479710"/>
    </source>
</evidence>
<proteinExistence type="predicted"/>
<name>A0A6G1ED00_9ORYZ</name>
<evidence type="ECO:0000313" key="1">
    <source>
        <dbReference type="EMBL" id="KAF0922670.1"/>
    </source>
</evidence>
<accession>A0A6G1ED00</accession>
<dbReference type="EMBL" id="SPHZ02000003">
    <property type="protein sequence ID" value="KAF0922670.1"/>
    <property type="molecule type" value="Genomic_DNA"/>
</dbReference>
<gene>
    <name evidence="1" type="ORF">E2562_001068</name>
</gene>
<dbReference type="OrthoDB" id="10590830at2759"/>